<dbReference type="InterPro" id="IPR036638">
    <property type="entry name" value="HLH_DNA-bd_sf"/>
</dbReference>
<keyword evidence="8" id="KW-1185">Reference proteome</keyword>
<sequence>MDCLSYFSNSDFIQLQDCFIPDVDMIIPETDTFFFQAQPQHQPHQPLHHDDEALSPSLFGFDYLDDPFFEPFLPPQETYLSNPKTEVFNESHDLDSFFPTPKHQKLINSSFHFNNTHDPLFPAPNPNLFDSYVAEASKFSEFRVPDFSPAFKVGWSDQNDTKKRELSSQSIAARKRRRKITEKTQDLGKLIPGSQKHNTAEMFQAAAKYVKFLQAQVGILQLRQTKMQTHESAKVEREMRFLLASQEIQEKLSTEEVCVVPREMVQVLKAEECILRNPKISRDINKLLSTNLMN</sequence>
<dbReference type="CDD" id="cd11393">
    <property type="entry name" value="bHLH_AtbHLH_like"/>
    <property type="match status" value="1"/>
</dbReference>
<dbReference type="PROSITE" id="PS50888">
    <property type="entry name" value="BHLH"/>
    <property type="match status" value="1"/>
</dbReference>
<dbReference type="InterPro" id="IPR045843">
    <property type="entry name" value="IND-like"/>
</dbReference>
<dbReference type="PANTHER" id="PTHR16223:SF49">
    <property type="entry name" value="TRANSCRIPTION FACTOR BHLH52-RELATED"/>
    <property type="match status" value="1"/>
</dbReference>
<dbReference type="FunFam" id="4.10.280.10:FF:000137">
    <property type="entry name" value="Transcription factor bHLH52"/>
    <property type="match status" value="1"/>
</dbReference>
<dbReference type="EMBL" id="OU466857">
    <property type="protein sequence ID" value="CAH2034565.1"/>
    <property type="molecule type" value="Genomic_DNA"/>
</dbReference>
<dbReference type="PANTHER" id="PTHR16223">
    <property type="entry name" value="TRANSCRIPTION FACTOR BHLH83-RELATED"/>
    <property type="match status" value="1"/>
</dbReference>
<gene>
    <name evidence="7" type="ORF">TAV2_LOCUS2747</name>
</gene>
<reference evidence="7 8" key="1">
    <citation type="submission" date="2022-03" db="EMBL/GenBank/DDBJ databases">
        <authorList>
            <person name="Nunn A."/>
            <person name="Chopra R."/>
            <person name="Nunn A."/>
            <person name="Contreras Garrido A."/>
        </authorList>
    </citation>
    <scope>NUCLEOTIDE SEQUENCE [LARGE SCALE GENOMIC DNA]</scope>
</reference>
<feature type="domain" description="BHLH" evidence="6">
    <location>
        <begin position="164"/>
        <end position="213"/>
    </location>
</feature>
<evidence type="ECO:0000256" key="1">
    <source>
        <dbReference type="ARBA" id="ARBA00004123"/>
    </source>
</evidence>
<accession>A0AAU9R7I7</accession>
<dbReference type="GO" id="GO:0005634">
    <property type="term" value="C:nucleus"/>
    <property type="evidence" value="ECO:0007669"/>
    <property type="project" value="UniProtKB-SubCell"/>
</dbReference>
<evidence type="ECO:0000256" key="2">
    <source>
        <dbReference type="ARBA" id="ARBA00023015"/>
    </source>
</evidence>
<keyword evidence="4" id="KW-0804">Transcription</keyword>
<evidence type="ECO:0000256" key="5">
    <source>
        <dbReference type="ARBA" id="ARBA00023242"/>
    </source>
</evidence>
<proteinExistence type="predicted"/>
<protein>
    <recommendedName>
        <fullName evidence="6">BHLH domain-containing protein</fullName>
    </recommendedName>
</protein>
<comment type="subcellular location">
    <subcellularLocation>
        <location evidence="1">Nucleus</location>
    </subcellularLocation>
</comment>
<dbReference type="GO" id="GO:0000978">
    <property type="term" value="F:RNA polymerase II cis-regulatory region sequence-specific DNA binding"/>
    <property type="evidence" value="ECO:0007669"/>
    <property type="project" value="TreeGrafter"/>
</dbReference>
<evidence type="ECO:0000256" key="4">
    <source>
        <dbReference type="ARBA" id="ARBA00023163"/>
    </source>
</evidence>
<keyword evidence="3" id="KW-0238">DNA-binding</keyword>
<dbReference type="Pfam" id="PF00010">
    <property type="entry name" value="HLH"/>
    <property type="match status" value="1"/>
</dbReference>
<evidence type="ECO:0000256" key="3">
    <source>
        <dbReference type="ARBA" id="ARBA00023125"/>
    </source>
</evidence>
<dbReference type="GO" id="GO:0000981">
    <property type="term" value="F:DNA-binding transcription factor activity, RNA polymerase II-specific"/>
    <property type="evidence" value="ECO:0007669"/>
    <property type="project" value="TreeGrafter"/>
</dbReference>
<dbReference type="Gene3D" id="4.10.280.10">
    <property type="entry name" value="Helix-loop-helix DNA-binding domain"/>
    <property type="match status" value="1"/>
</dbReference>
<evidence type="ECO:0000259" key="6">
    <source>
        <dbReference type="PROSITE" id="PS50888"/>
    </source>
</evidence>
<keyword evidence="2" id="KW-0805">Transcription regulation</keyword>
<organism evidence="7 8">
    <name type="scientific">Thlaspi arvense</name>
    <name type="common">Field penny-cress</name>
    <dbReference type="NCBI Taxonomy" id="13288"/>
    <lineage>
        <taxon>Eukaryota</taxon>
        <taxon>Viridiplantae</taxon>
        <taxon>Streptophyta</taxon>
        <taxon>Embryophyta</taxon>
        <taxon>Tracheophyta</taxon>
        <taxon>Spermatophyta</taxon>
        <taxon>Magnoliopsida</taxon>
        <taxon>eudicotyledons</taxon>
        <taxon>Gunneridae</taxon>
        <taxon>Pentapetalae</taxon>
        <taxon>rosids</taxon>
        <taxon>malvids</taxon>
        <taxon>Brassicales</taxon>
        <taxon>Brassicaceae</taxon>
        <taxon>Thlaspideae</taxon>
        <taxon>Thlaspi</taxon>
    </lineage>
</organism>
<dbReference type="Proteomes" id="UP000836841">
    <property type="component" value="Chromosome 1"/>
</dbReference>
<dbReference type="InterPro" id="IPR011598">
    <property type="entry name" value="bHLH_dom"/>
</dbReference>
<dbReference type="AlphaFoldDB" id="A0AAU9R7I7"/>
<name>A0AAU9R7I7_THLAR</name>
<dbReference type="GO" id="GO:0046983">
    <property type="term" value="F:protein dimerization activity"/>
    <property type="evidence" value="ECO:0007669"/>
    <property type="project" value="InterPro"/>
</dbReference>
<dbReference type="InterPro" id="IPR045239">
    <property type="entry name" value="bHLH95_bHLH"/>
</dbReference>
<dbReference type="SUPFAM" id="SSF47459">
    <property type="entry name" value="HLH, helix-loop-helix DNA-binding domain"/>
    <property type="match status" value="1"/>
</dbReference>
<evidence type="ECO:0000313" key="8">
    <source>
        <dbReference type="Proteomes" id="UP000836841"/>
    </source>
</evidence>
<keyword evidence="5" id="KW-0539">Nucleus</keyword>
<evidence type="ECO:0000313" key="7">
    <source>
        <dbReference type="EMBL" id="CAH2034565.1"/>
    </source>
</evidence>
<dbReference type="SMART" id="SM00353">
    <property type="entry name" value="HLH"/>
    <property type="match status" value="1"/>
</dbReference>